<keyword evidence="4 10" id="KW-0812">Transmembrane</keyword>
<keyword evidence="7 10" id="KW-0472">Membrane</keyword>
<comment type="similarity">
    <text evidence="10 11">Belongs to the TonB-dependent receptor family.</text>
</comment>
<protein>
    <submittedName>
        <fullName evidence="14">Iron complex outermembrane recepter protein</fullName>
    </submittedName>
</protein>
<dbReference type="Gene3D" id="2.170.130.10">
    <property type="entry name" value="TonB-dependent receptor, plug domain"/>
    <property type="match status" value="1"/>
</dbReference>
<sequence length="763" mass="85278">MRAILSGLIFLLPLRSVADSNSLDMSLSDILSLEVETASSNKESIMDAPASIIVITEDDIINRGYENLMEVLSDLPGFDVIGTSAWDIAYQRGYRTPFLQRTLVMIDGQNINNLWTHNPDINHVLPLESFSRIEVLYGPTSAVYGPNAFLGIINFITKKSQDLESGQLENYAKISFGTKETKILDARSSGNLGSFSFSVDAKYHQSKGFDWTWDEKSYTGFYDNRDVWGPIVDHKSNSFTGNIGDNINPKENKFVSVSLETGKFSLAVEYRDRQQAYGPFYSSVKAQSNTPWGGGSTRIFSDYSFAGSSFNSKTFLQYRESSTYGDWAEGYYHPSQEGDEDAYKGITLTHWRSDSWAALLNQDFEFELSSSLRILAGLKVERKNLQKAYIIPGYWCTNDADGNPIPTANNGTKTVLGVNCGDSVQSAEDSEVVSMPIPDPWTHSGSGNRVYTTDAGIYALALYKPSENWTYNSGIRYDENTSYGASINPRFSVIYKPKKTMAFKLILGTAFQEPAPLQVYGGWNGRAGNEDLKPEKVRNAEVVFTHVFGKLYHEVGSFFSSYEDVVKEEAENAGEREVYGLEYKMNYSFLSPLSSRDAEVDFNYTYTISKSSITYDHGVFVKGDNASTEEGQGWIDNGSMEDLGDIAPHKANLIVNLPTAEQFNMNYALNYVSSRDLYLRNPLRRDNEALDGYLNIDTAFAYRPNKEVSLTLKVQNILDNEYFHPGGEQADSGINRNQPAAGFRNSLIPQPKRTFLAGLKAKF</sequence>
<dbReference type="InterPro" id="IPR036942">
    <property type="entry name" value="Beta-barrel_TonB_sf"/>
</dbReference>
<dbReference type="STRING" id="1513793.SAMN06296036_120108"/>
<evidence type="ECO:0000256" key="11">
    <source>
        <dbReference type="RuleBase" id="RU003357"/>
    </source>
</evidence>
<dbReference type="PANTHER" id="PTHR30069:SF29">
    <property type="entry name" value="HEMOGLOBIN AND HEMOGLOBIN-HAPTOGLOBIN-BINDING PROTEIN 1-RELATED"/>
    <property type="match status" value="1"/>
</dbReference>
<name>A0A1Y6CK79_9BACT</name>
<evidence type="ECO:0000313" key="14">
    <source>
        <dbReference type="EMBL" id="SMF60226.1"/>
    </source>
</evidence>
<evidence type="ECO:0000256" key="7">
    <source>
        <dbReference type="ARBA" id="ARBA00023136"/>
    </source>
</evidence>
<evidence type="ECO:0000256" key="9">
    <source>
        <dbReference type="ARBA" id="ARBA00023237"/>
    </source>
</evidence>
<dbReference type="Gene3D" id="2.40.170.20">
    <property type="entry name" value="TonB-dependent receptor, beta-barrel domain"/>
    <property type="match status" value="1"/>
</dbReference>
<evidence type="ECO:0000256" key="10">
    <source>
        <dbReference type="PROSITE-ProRule" id="PRU01360"/>
    </source>
</evidence>
<organism evidence="14 15">
    <name type="scientific">Pseudobacteriovorax antillogorgiicola</name>
    <dbReference type="NCBI Taxonomy" id="1513793"/>
    <lineage>
        <taxon>Bacteria</taxon>
        <taxon>Pseudomonadati</taxon>
        <taxon>Bdellovibrionota</taxon>
        <taxon>Oligoflexia</taxon>
        <taxon>Oligoflexales</taxon>
        <taxon>Pseudobacteriovoracaceae</taxon>
        <taxon>Pseudobacteriovorax</taxon>
    </lineage>
</organism>
<keyword evidence="8" id="KW-0675">Receptor</keyword>
<dbReference type="Pfam" id="PF00593">
    <property type="entry name" value="TonB_dep_Rec_b-barrel"/>
    <property type="match status" value="1"/>
</dbReference>
<comment type="subcellular location">
    <subcellularLocation>
        <location evidence="1 10">Cell outer membrane</location>
        <topology evidence="1 10">Multi-pass membrane protein</topology>
    </subcellularLocation>
</comment>
<dbReference type="GO" id="GO:0015344">
    <property type="term" value="F:siderophore uptake transmembrane transporter activity"/>
    <property type="evidence" value="ECO:0007669"/>
    <property type="project" value="TreeGrafter"/>
</dbReference>
<keyword evidence="2 10" id="KW-0813">Transport</keyword>
<dbReference type="RefSeq" id="WP_132322801.1">
    <property type="nucleotide sequence ID" value="NZ_FWZT01000020.1"/>
</dbReference>
<evidence type="ECO:0000256" key="8">
    <source>
        <dbReference type="ARBA" id="ARBA00023170"/>
    </source>
</evidence>
<dbReference type="InterPro" id="IPR012910">
    <property type="entry name" value="Plug_dom"/>
</dbReference>
<keyword evidence="9 10" id="KW-0998">Cell outer membrane</keyword>
<feature type="domain" description="TonB-dependent receptor-like beta-barrel" evidence="12">
    <location>
        <begin position="434"/>
        <end position="717"/>
    </location>
</feature>
<dbReference type="EMBL" id="FWZT01000020">
    <property type="protein sequence ID" value="SMF60226.1"/>
    <property type="molecule type" value="Genomic_DNA"/>
</dbReference>
<dbReference type="GO" id="GO:0044718">
    <property type="term" value="P:siderophore transmembrane transport"/>
    <property type="evidence" value="ECO:0007669"/>
    <property type="project" value="TreeGrafter"/>
</dbReference>
<evidence type="ECO:0000256" key="2">
    <source>
        <dbReference type="ARBA" id="ARBA00022448"/>
    </source>
</evidence>
<keyword evidence="6 11" id="KW-0798">TonB box</keyword>
<dbReference type="GO" id="GO:0009279">
    <property type="term" value="C:cell outer membrane"/>
    <property type="evidence" value="ECO:0007669"/>
    <property type="project" value="UniProtKB-SubCell"/>
</dbReference>
<evidence type="ECO:0000256" key="3">
    <source>
        <dbReference type="ARBA" id="ARBA00022452"/>
    </source>
</evidence>
<gene>
    <name evidence="14" type="ORF">SAMN06296036_120108</name>
</gene>
<dbReference type="Proteomes" id="UP000192907">
    <property type="component" value="Unassembled WGS sequence"/>
</dbReference>
<dbReference type="Pfam" id="PF07715">
    <property type="entry name" value="Plug"/>
    <property type="match status" value="1"/>
</dbReference>
<accession>A0A1Y6CK79</accession>
<evidence type="ECO:0000313" key="15">
    <source>
        <dbReference type="Proteomes" id="UP000192907"/>
    </source>
</evidence>
<evidence type="ECO:0000256" key="1">
    <source>
        <dbReference type="ARBA" id="ARBA00004571"/>
    </source>
</evidence>
<keyword evidence="15" id="KW-1185">Reference proteome</keyword>
<dbReference type="PROSITE" id="PS52016">
    <property type="entry name" value="TONB_DEPENDENT_REC_3"/>
    <property type="match status" value="1"/>
</dbReference>
<dbReference type="InterPro" id="IPR037066">
    <property type="entry name" value="Plug_dom_sf"/>
</dbReference>
<dbReference type="AlphaFoldDB" id="A0A1Y6CK79"/>
<evidence type="ECO:0000259" key="12">
    <source>
        <dbReference type="Pfam" id="PF00593"/>
    </source>
</evidence>
<keyword evidence="5" id="KW-0732">Signal</keyword>
<feature type="domain" description="TonB-dependent receptor plug" evidence="13">
    <location>
        <begin position="45"/>
        <end position="151"/>
    </location>
</feature>
<evidence type="ECO:0000256" key="5">
    <source>
        <dbReference type="ARBA" id="ARBA00022729"/>
    </source>
</evidence>
<dbReference type="InterPro" id="IPR000531">
    <property type="entry name" value="Beta-barrel_TonB"/>
</dbReference>
<reference evidence="15" key="1">
    <citation type="submission" date="2017-04" db="EMBL/GenBank/DDBJ databases">
        <authorList>
            <person name="Varghese N."/>
            <person name="Submissions S."/>
        </authorList>
    </citation>
    <scope>NUCLEOTIDE SEQUENCE [LARGE SCALE GENOMIC DNA]</scope>
    <source>
        <strain evidence="15">RKEM611</strain>
    </source>
</reference>
<keyword evidence="3 10" id="KW-1134">Transmembrane beta strand</keyword>
<evidence type="ECO:0000256" key="4">
    <source>
        <dbReference type="ARBA" id="ARBA00022692"/>
    </source>
</evidence>
<dbReference type="InterPro" id="IPR039426">
    <property type="entry name" value="TonB-dep_rcpt-like"/>
</dbReference>
<evidence type="ECO:0000259" key="13">
    <source>
        <dbReference type="Pfam" id="PF07715"/>
    </source>
</evidence>
<evidence type="ECO:0000256" key="6">
    <source>
        <dbReference type="ARBA" id="ARBA00023077"/>
    </source>
</evidence>
<dbReference type="PANTHER" id="PTHR30069">
    <property type="entry name" value="TONB-DEPENDENT OUTER MEMBRANE RECEPTOR"/>
    <property type="match status" value="1"/>
</dbReference>
<dbReference type="OrthoDB" id="5287448at2"/>
<dbReference type="SUPFAM" id="SSF56935">
    <property type="entry name" value="Porins"/>
    <property type="match status" value="1"/>
</dbReference>
<proteinExistence type="inferred from homology"/>